<dbReference type="GO" id="GO:0008146">
    <property type="term" value="F:sulfotransferase activity"/>
    <property type="evidence" value="ECO:0007669"/>
    <property type="project" value="InterPro"/>
</dbReference>
<dbReference type="GeneID" id="111309604"/>
<dbReference type="Proteomes" id="UP000515121">
    <property type="component" value="Unplaced"/>
</dbReference>
<proteinExistence type="inferred from homology"/>
<keyword evidence="5" id="KW-1185">Reference proteome</keyword>
<dbReference type="RefSeq" id="XP_022764347.1">
    <property type="nucleotide sequence ID" value="XM_022908612.1"/>
</dbReference>
<dbReference type="Pfam" id="PF00685">
    <property type="entry name" value="Sulfotransfer_1"/>
    <property type="match status" value="1"/>
</dbReference>
<dbReference type="Gene3D" id="3.40.50.300">
    <property type="entry name" value="P-loop containing nucleotide triphosphate hydrolases"/>
    <property type="match status" value="1"/>
</dbReference>
<dbReference type="EC" id="2.8.2.-" evidence="3"/>
<organism evidence="5 6">
    <name type="scientific">Durio zibethinus</name>
    <name type="common">Durian</name>
    <dbReference type="NCBI Taxonomy" id="66656"/>
    <lineage>
        <taxon>Eukaryota</taxon>
        <taxon>Viridiplantae</taxon>
        <taxon>Streptophyta</taxon>
        <taxon>Embryophyta</taxon>
        <taxon>Tracheophyta</taxon>
        <taxon>Spermatophyta</taxon>
        <taxon>Magnoliopsida</taxon>
        <taxon>eudicotyledons</taxon>
        <taxon>Gunneridae</taxon>
        <taxon>Pentapetalae</taxon>
        <taxon>rosids</taxon>
        <taxon>malvids</taxon>
        <taxon>Malvales</taxon>
        <taxon>Malvaceae</taxon>
        <taxon>Helicteroideae</taxon>
        <taxon>Durio</taxon>
    </lineage>
</organism>
<dbReference type="InterPro" id="IPR000863">
    <property type="entry name" value="Sulfotransferase_dom"/>
</dbReference>
<dbReference type="AlphaFoldDB" id="A0A6P6AHJ9"/>
<dbReference type="PANTHER" id="PTHR11783">
    <property type="entry name" value="SULFOTRANSFERASE SULT"/>
    <property type="match status" value="1"/>
</dbReference>
<keyword evidence="2 3" id="KW-0808">Transferase</keyword>
<feature type="domain" description="Sulfotransferase" evidence="4">
    <location>
        <begin position="60"/>
        <end position="317"/>
    </location>
</feature>
<dbReference type="InterPro" id="IPR027417">
    <property type="entry name" value="P-loop_NTPase"/>
</dbReference>
<sequence length="341" mass="39421">MEHSKTSPSPSDQEIEELLLSLPKEQGWLAGGLFLYNGCWYPSKILRNIITFQRHFQAEDHDIILASRPKSGTTWFKALIFSIVNRSRYTNYSTSPLLITNPFELVPFIEFILYDKKELPDLSSIESPRLFSTHIPYASLPVSIKGCNNTRIVYICRNPFAVVVSSWHFAARGRNSLGRSMEDFVDSFCKGIEGFGSFWDHVLGYWKESLENPSKVLFWKYEDLKEDTDSHLKRLAEFIGFPFSMEEEKEGVIEEIYKQCSLSSLKDLEVNKTGKFMPNFDKKCYCRKGEVGDWVNHLTPSMVERLEKISGENLKDLEFPSIHRTEEFIPIIRCQYASSSK</sequence>
<dbReference type="KEGG" id="dzi:111309604"/>
<evidence type="ECO:0000256" key="3">
    <source>
        <dbReference type="RuleBase" id="RU361155"/>
    </source>
</evidence>
<name>A0A6P6AHJ9_DURZI</name>
<evidence type="ECO:0000313" key="5">
    <source>
        <dbReference type="Proteomes" id="UP000515121"/>
    </source>
</evidence>
<comment type="similarity">
    <text evidence="1 3">Belongs to the sulfotransferase 1 family.</text>
</comment>
<protein>
    <recommendedName>
        <fullName evidence="3">Sulfotransferase</fullName>
        <ecNumber evidence="3">2.8.2.-</ecNumber>
    </recommendedName>
</protein>
<reference evidence="6" key="1">
    <citation type="submission" date="2025-08" db="UniProtKB">
        <authorList>
            <consortium name="RefSeq"/>
        </authorList>
    </citation>
    <scope>IDENTIFICATION</scope>
    <source>
        <tissue evidence="6">Fruit stalk</tissue>
    </source>
</reference>
<evidence type="ECO:0000313" key="6">
    <source>
        <dbReference type="RefSeq" id="XP_022764347.1"/>
    </source>
</evidence>
<evidence type="ECO:0000256" key="2">
    <source>
        <dbReference type="ARBA" id="ARBA00022679"/>
    </source>
</evidence>
<accession>A0A6P6AHJ9</accession>
<dbReference type="SUPFAM" id="SSF52540">
    <property type="entry name" value="P-loop containing nucleoside triphosphate hydrolases"/>
    <property type="match status" value="1"/>
</dbReference>
<dbReference type="OrthoDB" id="205623at2759"/>
<evidence type="ECO:0000256" key="1">
    <source>
        <dbReference type="ARBA" id="ARBA00005771"/>
    </source>
</evidence>
<evidence type="ECO:0000259" key="4">
    <source>
        <dbReference type="Pfam" id="PF00685"/>
    </source>
</evidence>
<gene>
    <name evidence="6" type="primary">LOC111309604</name>
</gene>